<dbReference type="Gramene" id="mRNA:HanXRQr2_Chr04g0183371">
    <property type="protein sequence ID" value="mRNA:HanXRQr2_Chr04g0183371"/>
    <property type="gene ID" value="HanXRQr2_Chr04g0183371"/>
</dbReference>
<feature type="chain" id="PRO_5039953244" evidence="1">
    <location>
        <begin position="26"/>
        <end position="59"/>
    </location>
</feature>
<reference evidence="2" key="2">
    <citation type="submission" date="2020-06" db="EMBL/GenBank/DDBJ databases">
        <title>Helianthus annuus Genome sequencing and assembly Release 2.</title>
        <authorList>
            <person name="Gouzy J."/>
            <person name="Langlade N."/>
            <person name="Munos S."/>
        </authorList>
    </citation>
    <scope>NUCLEOTIDE SEQUENCE</scope>
    <source>
        <tissue evidence="2">Leaves</tissue>
    </source>
</reference>
<evidence type="ECO:0000313" key="2">
    <source>
        <dbReference type="EMBL" id="KAF5811611.1"/>
    </source>
</evidence>
<gene>
    <name evidence="2" type="ORF">HanXRQr2_Chr04g0183371</name>
</gene>
<reference evidence="2" key="1">
    <citation type="journal article" date="2017" name="Nature">
        <title>The sunflower genome provides insights into oil metabolism, flowering and Asterid evolution.</title>
        <authorList>
            <person name="Badouin H."/>
            <person name="Gouzy J."/>
            <person name="Grassa C.J."/>
            <person name="Murat F."/>
            <person name="Staton S.E."/>
            <person name="Cottret L."/>
            <person name="Lelandais-Briere C."/>
            <person name="Owens G.L."/>
            <person name="Carrere S."/>
            <person name="Mayjonade B."/>
            <person name="Legrand L."/>
            <person name="Gill N."/>
            <person name="Kane N.C."/>
            <person name="Bowers J.E."/>
            <person name="Hubner S."/>
            <person name="Bellec A."/>
            <person name="Berard A."/>
            <person name="Berges H."/>
            <person name="Blanchet N."/>
            <person name="Boniface M.C."/>
            <person name="Brunel D."/>
            <person name="Catrice O."/>
            <person name="Chaidir N."/>
            <person name="Claudel C."/>
            <person name="Donnadieu C."/>
            <person name="Faraut T."/>
            <person name="Fievet G."/>
            <person name="Helmstetter N."/>
            <person name="King M."/>
            <person name="Knapp S.J."/>
            <person name="Lai Z."/>
            <person name="Le Paslier M.C."/>
            <person name="Lippi Y."/>
            <person name="Lorenzon L."/>
            <person name="Mandel J.R."/>
            <person name="Marage G."/>
            <person name="Marchand G."/>
            <person name="Marquand E."/>
            <person name="Bret-Mestries E."/>
            <person name="Morien E."/>
            <person name="Nambeesan S."/>
            <person name="Nguyen T."/>
            <person name="Pegot-Espagnet P."/>
            <person name="Pouilly N."/>
            <person name="Raftis F."/>
            <person name="Sallet E."/>
            <person name="Schiex T."/>
            <person name="Thomas J."/>
            <person name="Vandecasteele C."/>
            <person name="Vares D."/>
            <person name="Vear F."/>
            <person name="Vautrin S."/>
            <person name="Crespi M."/>
            <person name="Mangin B."/>
            <person name="Burke J.M."/>
            <person name="Salse J."/>
            <person name="Munos S."/>
            <person name="Vincourt P."/>
            <person name="Rieseberg L.H."/>
            <person name="Langlade N.B."/>
        </authorList>
    </citation>
    <scope>NUCLEOTIDE SEQUENCE</scope>
    <source>
        <tissue evidence="2">Leaves</tissue>
    </source>
</reference>
<feature type="signal peptide" evidence="1">
    <location>
        <begin position="1"/>
        <end position="25"/>
    </location>
</feature>
<organism evidence="2 3">
    <name type="scientific">Helianthus annuus</name>
    <name type="common">Common sunflower</name>
    <dbReference type="NCBI Taxonomy" id="4232"/>
    <lineage>
        <taxon>Eukaryota</taxon>
        <taxon>Viridiplantae</taxon>
        <taxon>Streptophyta</taxon>
        <taxon>Embryophyta</taxon>
        <taxon>Tracheophyta</taxon>
        <taxon>Spermatophyta</taxon>
        <taxon>Magnoliopsida</taxon>
        <taxon>eudicotyledons</taxon>
        <taxon>Gunneridae</taxon>
        <taxon>Pentapetalae</taxon>
        <taxon>asterids</taxon>
        <taxon>campanulids</taxon>
        <taxon>Asterales</taxon>
        <taxon>Asteraceae</taxon>
        <taxon>Asteroideae</taxon>
        <taxon>Heliantheae alliance</taxon>
        <taxon>Heliantheae</taxon>
        <taxon>Helianthus</taxon>
    </lineage>
</organism>
<name>A0A9K3NT49_HELAN</name>
<dbReference type="AlphaFoldDB" id="A0A9K3NT49"/>
<dbReference type="EMBL" id="MNCJ02000319">
    <property type="protein sequence ID" value="KAF5811611.1"/>
    <property type="molecule type" value="Genomic_DNA"/>
</dbReference>
<keyword evidence="1" id="KW-0732">Signal</keyword>
<evidence type="ECO:0000256" key="1">
    <source>
        <dbReference type="SAM" id="SignalP"/>
    </source>
</evidence>
<proteinExistence type="predicted"/>
<accession>A0A9K3NT49</accession>
<comment type="caution">
    <text evidence="2">The sequence shown here is derived from an EMBL/GenBank/DDBJ whole genome shotgun (WGS) entry which is preliminary data.</text>
</comment>
<protein>
    <submittedName>
        <fullName evidence="2">Uncharacterized protein</fullName>
    </submittedName>
</protein>
<evidence type="ECO:0000313" key="3">
    <source>
        <dbReference type="Proteomes" id="UP000215914"/>
    </source>
</evidence>
<sequence>MCASCAWRLTCSYVIHLFSLSSVCVRIIRRIFPIECIANPANCILKTRVCYEAPRLMLA</sequence>
<keyword evidence="3" id="KW-1185">Reference proteome</keyword>
<dbReference type="Proteomes" id="UP000215914">
    <property type="component" value="Unassembled WGS sequence"/>
</dbReference>